<protein>
    <recommendedName>
        <fullName evidence="5">Flavin reductase like domain-containing protein</fullName>
    </recommendedName>
</protein>
<keyword evidence="3" id="KW-0288">FMN</keyword>
<proteinExistence type="inferred from homology"/>
<keyword evidence="2" id="KW-0285">Flavoprotein</keyword>
<evidence type="ECO:0000256" key="4">
    <source>
        <dbReference type="ARBA" id="ARBA00038054"/>
    </source>
</evidence>
<evidence type="ECO:0000256" key="3">
    <source>
        <dbReference type="ARBA" id="ARBA00022643"/>
    </source>
</evidence>
<reference key="1">
    <citation type="submission" date="2017-08" db="EMBL/GenBank/DDBJ databases">
        <title>A dynamic microbial community with high functional redundancy inhabits the cold, oxic subseafloor aquifer.</title>
        <authorList>
            <person name="Tully B.J."/>
            <person name="Wheat C.G."/>
            <person name="Glazer B.T."/>
            <person name="Huber J.A."/>
        </authorList>
    </citation>
    <scope>NUCLEOTIDE SEQUENCE [LARGE SCALE GENOMIC DNA]</scope>
</reference>
<accession>A0A2A4YPN8</accession>
<dbReference type="InterPro" id="IPR002563">
    <property type="entry name" value="Flavin_Rdtase-like_dom"/>
</dbReference>
<evidence type="ECO:0000256" key="1">
    <source>
        <dbReference type="ARBA" id="ARBA00001917"/>
    </source>
</evidence>
<evidence type="ECO:0000313" key="6">
    <source>
        <dbReference type="EMBL" id="PCI96580.1"/>
    </source>
</evidence>
<dbReference type="Pfam" id="PF01613">
    <property type="entry name" value="Flavin_Reduct"/>
    <property type="match status" value="1"/>
</dbReference>
<name>A0A2A4YPN8_9PROT</name>
<dbReference type="SUPFAM" id="SSF50475">
    <property type="entry name" value="FMN-binding split barrel"/>
    <property type="match status" value="1"/>
</dbReference>
<dbReference type="Gene3D" id="2.30.110.10">
    <property type="entry name" value="Electron Transport, Fmn-binding Protein, Chain A"/>
    <property type="match status" value="1"/>
</dbReference>
<dbReference type="PANTHER" id="PTHR33798">
    <property type="entry name" value="FLAVOPROTEIN OXYGENASE"/>
    <property type="match status" value="1"/>
</dbReference>
<feature type="domain" description="Flavin reductase like" evidence="5">
    <location>
        <begin position="19"/>
        <end position="174"/>
    </location>
</feature>
<dbReference type="GO" id="GO:0016646">
    <property type="term" value="F:oxidoreductase activity, acting on the CH-NH group of donors, NAD or NADP as acceptor"/>
    <property type="evidence" value="ECO:0007669"/>
    <property type="project" value="UniProtKB-ARBA"/>
</dbReference>
<comment type="cofactor">
    <cofactor evidence="1">
        <name>FMN</name>
        <dbReference type="ChEBI" id="CHEBI:58210"/>
    </cofactor>
</comment>
<dbReference type="PANTHER" id="PTHR33798:SF5">
    <property type="entry name" value="FLAVIN REDUCTASE LIKE DOMAIN-CONTAINING PROTEIN"/>
    <property type="match status" value="1"/>
</dbReference>
<comment type="similarity">
    <text evidence="4">Belongs to the flavoredoxin family.</text>
</comment>
<gene>
    <name evidence="6" type="ORF">COB13_17335</name>
</gene>
<dbReference type="GO" id="GO:0010181">
    <property type="term" value="F:FMN binding"/>
    <property type="evidence" value="ECO:0007669"/>
    <property type="project" value="InterPro"/>
</dbReference>
<dbReference type="SMART" id="SM00903">
    <property type="entry name" value="Flavin_Reduct"/>
    <property type="match status" value="1"/>
</dbReference>
<evidence type="ECO:0000259" key="5">
    <source>
        <dbReference type="SMART" id="SM00903"/>
    </source>
</evidence>
<evidence type="ECO:0000256" key="2">
    <source>
        <dbReference type="ARBA" id="ARBA00022630"/>
    </source>
</evidence>
<comment type="caution">
    <text evidence="6">The sequence shown here is derived from an EMBL/GenBank/DDBJ whole genome shotgun (WGS) entry which is preliminary data.</text>
</comment>
<sequence length="199" mass="21549">MIIETKTADRVDLYKLLIGSVLPRPIAWVGSISADGVDNLAPFSFFNVASNNPPVISISFGNKPDGTRKDSLNNILATEYFSVSMVSHKMAEAMHDSSQAFAPEIDEFAVLNVKKAKCANIAASKVAGAGVVFECKFRQLIEFGADSSSNLVLADVISIEVDDAIIDYPKIDMQKLDLVGRGSGPNYVTTRDVFSLIRK</sequence>
<reference evidence="6" key="2">
    <citation type="journal article" date="2018" name="ISME J.">
        <title>A dynamic microbial community with high functional redundancy inhabits the cold, oxic subseafloor aquifer.</title>
        <authorList>
            <person name="Tully B.J."/>
            <person name="Wheat C.G."/>
            <person name="Glazer B.T."/>
            <person name="Huber J.A."/>
        </authorList>
    </citation>
    <scope>NUCLEOTIDE SEQUENCE</scope>
    <source>
        <strain evidence="6">NORP83</strain>
    </source>
</reference>
<dbReference type="InterPro" id="IPR012349">
    <property type="entry name" value="Split_barrel_FMN-bd"/>
</dbReference>
<dbReference type="EMBL" id="NVUS01000041">
    <property type="protein sequence ID" value="PCI96580.1"/>
    <property type="molecule type" value="Genomic_DNA"/>
</dbReference>
<organism evidence="6">
    <name type="scientific">OCS116 cluster bacterium</name>
    <dbReference type="NCBI Taxonomy" id="2030921"/>
    <lineage>
        <taxon>Bacteria</taxon>
        <taxon>Pseudomonadati</taxon>
        <taxon>Pseudomonadota</taxon>
        <taxon>Alphaproteobacteria</taxon>
        <taxon>OCS116 cluster</taxon>
    </lineage>
</organism>
<dbReference type="AlphaFoldDB" id="A0A2A4YPN8"/>